<feature type="coiled-coil region" evidence="1">
    <location>
        <begin position="251"/>
        <end position="302"/>
    </location>
</feature>
<gene>
    <name evidence="3" type="ORF">RM540_12330</name>
</gene>
<sequence length="1016" mass="110052">MVPTRLQLRNFLSYGESAPALDFEGLHVACLSGGNGQGKSALLDAMTWALWGEARKSADLRKPDEELLRVGARSMEVDFAFRAGGAEYRVVRSYAQSKSGKTSKPGLELQVRDGDGWQALTGGSVKETQAQIDERVGIDYETFINSTFLLQGRSDEFTKKKPSERKEILAKILALDRYDRMAQRAGRRWSSLRERCAALETEAERLVAALEHEAEWTADRDALDAHIGEVEAEHAAAAAAEAKAAERLAGLDAAAREADALRAALADLDGRTAKVDAERADLDRKTAEADALIAQAETIEADHARYEALRTQRTALDEKAGLYRGVEAQLHALRLDLQKQTAALEADITRAEAGLQTLTHGVREDERKLAGRPRAEAALATARAAVEEAKALEAVRQTRDAARRRIDAIDKQLAADRGALVGQHAAIVNEGKRLKADLNGAAPPDLAALDASVAEGGAARTKLEATRERGVELSATVQTLEARLETLAADRATLAARRERIATSQDEACPTCGTPLTDAHRADVAADYDREIAALDAQAAEARAGRTAAAEARDALRADFGQFKAAVEAGETAARARAAAADQAERRAAGEARLVELRAEAVRLGGVIEGGAFGAELRAERATHADVLDASPFDEARYDAVRRDAALADHWAAELRDLDQTAAHLRQTQADLAAKEKELAVLRERLDAGAHTRPTRQKVEALEAQAAALGYDAALHESVGRDLDRLAEAPRRLSALLEARRRRAEWAERSAALADERRSIGAEADAKRSALEALAARLADRAAAEAERGGAAARREHAARRLADARTRRGALSERLDRAARDRERLTATRKELREAKKERALYGHLKRAFGKHGIPSLIIEETLPEIEARANDLLERLSGGRTRVALETLKDKKTGGGTKETLDIKITDSQSVARSYETFSGGEAFRVNFALRIALSQMLAERAGTQIRTLVIDEGFGTQDAEGLQSLIGAIREIQDDFDTILVITHLDEIKAAFPVRIEVRKEPVTGSTFDVVGV</sequence>
<dbReference type="Proteomes" id="UP001267426">
    <property type="component" value="Unassembled WGS sequence"/>
</dbReference>
<reference evidence="3 4" key="1">
    <citation type="submission" date="2023-09" db="EMBL/GenBank/DDBJ databases">
        <authorList>
            <person name="Rey-Velasco X."/>
        </authorList>
    </citation>
    <scope>NUCLEOTIDE SEQUENCE [LARGE SCALE GENOMIC DNA]</scope>
    <source>
        <strain evidence="3 4">F394</strain>
    </source>
</reference>
<evidence type="ECO:0000256" key="1">
    <source>
        <dbReference type="SAM" id="Coils"/>
    </source>
</evidence>
<comment type="caution">
    <text evidence="3">The sequence shown here is derived from an EMBL/GenBank/DDBJ whole genome shotgun (WGS) entry which is preliminary data.</text>
</comment>
<feature type="coiled-coil region" evidence="1">
    <location>
        <begin position="802"/>
        <end position="839"/>
    </location>
</feature>
<feature type="coiled-coil region" evidence="1">
    <location>
        <begin position="658"/>
        <end position="685"/>
    </location>
</feature>
<dbReference type="PANTHER" id="PTHR32114:SF2">
    <property type="entry name" value="ABC TRANSPORTER ABCH.3"/>
    <property type="match status" value="1"/>
</dbReference>
<protein>
    <submittedName>
        <fullName evidence="3">SMC family ATPase</fullName>
    </submittedName>
</protein>
<dbReference type="InterPro" id="IPR038729">
    <property type="entry name" value="Rad50/SbcC_AAA"/>
</dbReference>
<name>A0ABU3BTC4_9BACT</name>
<dbReference type="InterPro" id="IPR027417">
    <property type="entry name" value="P-loop_NTPase"/>
</dbReference>
<dbReference type="SUPFAM" id="SSF52540">
    <property type="entry name" value="P-loop containing nucleoside triphosphate hydrolases"/>
    <property type="match status" value="1"/>
</dbReference>
<proteinExistence type="predicted"/>
<evidence type="ECO:0000259" key="2">
    <source>
        <dbReference type="Pfam" id="PF13476"/>
    </source>
</evidence>
<dbReference type="Pfam" id="PF13558">
    <property type="entry name" value="SbcC_Walker_B"/>
    <property type="match status" value="1"/>
</dbReference>
<dbReference type="Gene3D" id="3.40.50.300">
    <property type="entry name" value="P-loop containing nucleotide triphosphate hydrolases"/>
    <property type="match status" value="2"/>
</dbReference>
<dbReference type="SUPFAM" id="SSF75712">
    <property type="entry name" value="Rad50 coiled-coil Zn hook"/>
    <property type="match status" value="1"/>
</dbReference>
<accession>A0ABU3BTC4</accession>
<dbReference type="Gene3D" id="1.10.287.510">
    <property type="entry name" value="Helix hairpin bin"/>
    <property type="match status" value="1"/>
</dbReference>
<dbReference type="EMBL" id="JAVRHT010000030">
    <property type="protein sequence ID" value="MDT0632539.1"/>
    <property type="molecule type" value="Genomic_DNA"/>
</dbReference>
<feature type="domain" description="Rad50/SbcC-type AAA" evidence="2">
    <location>
        <begin position="5"/>
        <end position="178"/>
    </location>
</feature>
<keyword evidence="1" id="KW-0175">Coiled coil</keyword>
<dbReference type="Pfam" id="PF13476">
    <property type="entry name" value="AAA_23"/>
    <property type="match status" value="1"/>
</dbReference>
<evidence type="ECO:0000313" key="3">
    <source>
        <dbReference type="EMBL" id="MDT0632539.1"/>
    </source>
</evidence>
<organism evidence="3 4">
    <name type="scientific">Rubrivirga litoralis</name>
    <dbReference type="NCBI Taxonomy" id="3075598"/>
    <lineage>
        <taxon>Bacteria</taxon>
        <taxon>Pseudomonadati</taxon>
        <taxon>Rhodothermota</taxon>
        <taxon>Rhodothermia</taxon>
        <taxon>Rhodothermales</taxon>
        <taxon>Rubricoccaceae</taxon>
        <taxon>Rubrivirga</taxon>
    </lineage>
</organism>
<evidence type="ECO:0000313" key="4">
    <source>
        <dbReference type="Proteomes" id="UP001267426"/>
    </source>
</evidence>
<keyword evidence="4" id="KW-1185">Reference proteome</keyword>
<dbReference type="PANTHER" id="PTHR32114">
    <property type="entry name" value="ABC TRANSPORTER ABCH.3"/>
    <property type="match status" value="1"/>
</dbReference>